<dbReference type="OrthoDB" id="9815425at2"/>
<dbReference type="Pfam" id="PF07859">
    <property type="entry name" value="Abhydrolase_3"/>
    <property type="match status" value="1"/>
</dbReference>
<protein>
    <submittedName>
        <fullName evidence="5">Acetyl esterase</fullName>
    </submittedName>
</protein>
<dbReference type="PANTHER" id="PTHR23025">
    <property type="entry name" value="TRIACYLGLYCEROL LIPASE"/>
    <property type="match status" value="1"/>
</dbReference>
<dbReference type="PANTHER" id="PTHR23025:SF4">
    <property type="entry name" value="ALPHA_BETA HYDROLASE FOLD-3 DOMAIN-CONTAINING PROTEIN"/>
    <property type="match status" value="1"/>
</dbReference>
<keyword evidence="2" id="KW-0378">Hydrolase</keyword>
<feature type="coiled-coil region" evidence="3">
    <location>
        <begin position="30"/>
        <end position="57"/>
    </location>
</feature>
<evidence type="ECO:0000313" key="6">
    <source>
        <dbReference type="Proteomes" id="UP000219356"/>
    </source>
</evidence>
<dbReference type="STRING" id="586416.GZ22_13880"/>
<sequence>MGLNPKIKAFLEEVNAQPISLENVSPEQFRSQARMQSDTLKQEVAKVEDRTIDLEDRSVPIRIYRSADKTQPALVFYHGGGWVVGSIESHDATCRELANSAACTVISVDYRLAPEHRFPAAVEDAYDAFQWIAEHADRLGVEGSELAVGGDSAGGNLATVVCLMAEERGGQKPVFQLLLYPSTGYIGEEPASLNENAEGYLLSKNLMTWFRSHYYRTDADRLHPHAAPIHSELLHTLPPAAILTAQFDPLRDEAQAFAAKLQQEGVDVFVRNYEGLIHGFAGFSAHVEEAREAMEEGAAKLKQALHPNV</sequence>
<keyword evidence="6" id="KW-1185">Reference proteome</keyword>
<feature type="domain" description="Alpha/beta hydrolase fold-3" evidence="4">
    <location>
        <begin position="74"/>
        <end position="281"/>
    </location>
</feature>
<dbReference type="GO" id="GO:0004806">
    <property type="term" value="F:triacylglycerol lipase activity"/>
    <property type="evidence" value="ECO:0007669"/>
    <property type="project" value="TreeGrafter"/>
</dbReference>
<organism evidence="5 6">
    <name type="scientific">Terribacillus aidingensis</name>
    <dbReference type="NCBI Taxonomy" id="586416"/>
    <lineage>
        <taxon>Bacteria</taxon>
        <taxon>Bacillati</taxon>
        <taxon>Bacillota</taxon>
        <taxon>Bacilli</taxon>
        <taxon>Bacillales</taxon>
        <taxon>Bacillaceae</taxon>
        <taxon>Terribacillus</taxon>
    </lineage>
</organism>
<dbReference type="AlphaFoldDB" id="A0A285N3M8"/>
<dbReference type="EMBL" id="OBEK01000001">
    <property type="protein sequence ID" value="SNZ03543.1"/>
    <property type="molecule type" value="Genomic_DNA"/>
</dbReference>
<dbReference type="Gene3D" id="3.40.50.1820">
    <property type="entry name" value="alpha/beta hydrolase"/>
    <property type="match status" value="1"/>
</dbReference>
<evidence type="ECO:0000256" key="1">
    <source>
        <dbReference type="ARBA" id="ARBA00010515"/>
    </source>
</evidence>
<dbReference type="Proteomes" id="UP000219356">
    <property type="component" value="Unassembled WGS sequence"/>
</dbReference>
<accession>A0A285N3M8</accession>
<evidence type="ECO:0000313" key="5">
    <source>
        <dbReference type="EMBL" id="SNZ03543.1"/>
    </source>
</evidence>
<dbReference type="FunFam" id="3.40.50.1820:FF:000089">
    <property type="entry name" value="Alpha/beta hydrolase"/>
    <property type="match status" value="1"/>
</dbReference>
<dbReference type="GO" id="GO:0005829">
    <property type="term" value="C:cytosol"/>
    <property type="evidence" value="ECO:0007669"/>
    <property type="project" value="TreeGrafter"/>
</dbReference>
<dbReference type="GO" id="GO:0019433">
    <property type="term" value="P:triglyceride catabolic process"/>
    <property type="evidence" value="ECO:0007669"/>
    <property type="project" value="TreeGrafter"/>
</dbReference>
<dbReference type="InterPro" id="IPR013094">
    <property type="entry name" value="AB_hydrolase_3"/>
</dbReference>
<evidence type="ECO:0000259" key="4">
    <source>
        <dbReference type="Pfam" id="PF07859"/>
    </source>
</evidence>
<dbReference type="GO" id="GO:0004771">
    <property type="term" value="F:sterol ester esterase activity"/>
    <property type="evidence" value="ECO:0007669"/>
    <property type="project" value="TreeGrafter"/>
</dbReference>
<keyword evidence="3" id="KW-0175">Coiled coil</keyword>
<dbReference type="RefSeq" id="WP_097038732.1">
    <property type="nucleotide sequence ID" value="NZ_OBEK01000001.1"/>
</dbReference>
<proteinExistence type="inferred from homology"/>
<gene>
    <name evidence="5" type="ORF">SAMN05421503_0389</name>
</gene>
<reference evidence="6" key="1">
    <citation type="submission" date="2017-09" db="EMBL/GenBank/DDBJ databases">
        <authorList>
            <person name="Varghese N."/>
            <person name="Submissions S."/>
        </authorList>
    </citation>
    <scope>NUCLEOTIDE SEQUENCE [LARGE SCALE GENOMIC DNA]</scope>
    <source>
        <strain evidence="6">CGMCC 1.8913</strain>
    </source>
</reference>
<dbReference type="InterPro" id="IPR029058">
    <property type="entry name" value="AB_hydrolase_fold"/>
</dbReference>
<dbReference type="SUPFAM" id="SSF53474">
    <property type="entry name" value="alpha/beta-Hydrolases"/>
    <property type="match status" value="1"/>
</dbReference>
<comment type="similarity">
    <text evidence="1">Belongs to the 'GDXG' lipolytic enzyme family.</text>
</comment>
<evidence type="ECO:0000256" key="2">
    <source>
        <dbReference type="ARBA" id="ARBA00022801"/>
    </source>
</evidence>
<name>A0A285N3M8_9BACI</name>
<evidence type="ECO:0000256" key="3">
    <source>
        <dbReference type="SAM" id="Coils"/>
    </source>
</evidence>